<organism evidence="2 3">
    <name type="scientific">Rhodopila globiformis</name>
    <name type="common">Rhodopseudomonas globiformis</name>
    <dbReference type="NCBI Taxonomy" id="1071"/>
    <lineage>
        <taxon>Bacteria</taxon>
        <taxon>Pseudomonadati</taxon>
        <taxon>Pseudomonadota</taxon>
        <taxon>Alphaproteobacteria</taxon>
        <taxon>Acetobacterales</taxon>
        <taxon>Acetobacteraceae</taxon>
        <taxon>Rhodopila</taxon>
    </lineage>
</organism>
<dbReference type="EMBL" id="NHRY01000216">
    <property type="protein sequence ID" value="PPQ30176.1"/>
    <property type="molecule type" value="Genomic_DNA"/>
</dbReference>
<evidence type="ECO:0000313" key="3">
    <source>
        <dbReference type="Proteomes" id="UP000239724"/>
    </source>
</evidence>
<evidence type="ECO:0000313" key="2">
    <source>
        <dbReference type="EMBL" id="PPQ30176.1"/>
    </source>
</evidence>
<evidence type="ECO:0000256" key="1">
    <source>
        <dbReference type="SAM" id="MobiDB-lite"/>
    </source>
</evidence>
<feature type="compositionally biased region" description="Basic residues" evidence="1">
    <location>
        <begin position="73"/>
        <end position="122"/>
    </location>
</feature>
<dbReference type="InterPro" id="IPR001646">
    <property type="entry name" value="5peptide_repeat"/>
</dbReference>
<reference evidence="2 3" key="1">
    <citation type="journal article" date="2018" name="Arch. Microbiol.">
        <title>New insights into the metabolic potential of the phototrophic purple bacterium Rhodopila globiformis DSM 161(T) from its draft genome sequence and evidence for a vanadium-dependent nitrogenase.</title>
        <authorList>
            <person name="Imhoff J.F."/>
            <person name="Rahn T."/>
            <person name="Kunzel S."/>
            <person name="Neulinger S.C."/>
        </authorList>
    </citation>
    <scope>NUCLEOTIDE SEQUENCE [LARGE SCALE GENOMIC DNA]</scope>
    <source>
        <strain evidence="2 3">DSM 161</strain>
    </source>
</reference>
<dbReference type="AlphaFoldDB" id="A0A2S6N6D1"/>
<proteinExistence type="predicted"/>
<gene>
    <name evidence="2" type="ORF">CCS01_19990</name>
</gene>
<accession>A0A2S6N6D1</accession>
<sequence>MPIGASAAWYHWVPASTNLVSQARIHTDIAVHNRPAADNIRAERSKRAAGSNRPAAVDSRTEARKIRTPAPSRRSRASLRRTSRRRASRRHASLRRASLRRASLRRASLRRASLRRASRPRHRAMLPGHWRWTEAGPKRQPSIDRRSTCGTWSWRALPATGVKPEPYHINLRGVAGYRLDTDHGEVIFGKSAIIIPRSRAGEVHRCGGAPGRRVRLAGSQAYCRARSGPDPGGESGGTAGFACRFRGGVAAGPGAAGRLPGADARSVAVVSGASPVSRLARRLPGFDAAARAGTEPRGGVRRCASSDHVIRPASSKA</sequence>
<keyword evidence="3" id="KW-1185">Reference proteome</keyword>
<dbReference type="Gene3D" id="2.160.20.80">
    <property type="entry name" value="E3 ubiquitin-protein ligase SopA"/>
    <property type="match status" value="1"/>
</dbReference>
<comment type="caution">
    <text evidence="2">The sequence shown here is derived from an EMBL/GenBank/DDBJ whole genome shotgun (WGS) entry which is preliminary data.</text>
</comment>
<protein>
    <submittedName>
        <fullName evidence="2">Uncharacterized protein</fullName>
    </submittedName>
</protein>
<feature type="region of interest" description="Disordered" evidence="1">
    <location>
        <begin position="36"/>
        <end position="122"/>
    </location>
</feature>
<name>A0A2S6N6D1_RHOGL</name>
<dbReference type="Proteomes" id="UP000239724">
    <property type="component" value="Unassembled WGS sequence"/>
</dbReference>
<dbReference type="Pfam" id="PF00805">
    <property type="entry name" value="Pentapeptide"/>
    <property type="match status" value="1"/>
</dbReference>
<feature type="region of interest" description="Disordered" evidence="1">
    <location>
        <begin position="290"/>
        <end position="317"/>
    </location>
</feature>
<dbReference type="SUPFAM" id="SSF141571">
    <property type="entry name" value="Pentapeptide repeat-like"/>
    <property type="match status" value="1"/>
</dbReference>